<protein>
    <submittedName>
        <fullName evidence="1">Uncharacterized protein</fullName>
    </submittedName>
</protein>
<organism evidence="1 2">
    <name type="scientific">Gallid alphaherpesvirus 2</name>
    <dbReference type="NCBI Taxonomy" id="10390"/>
    <lineage>
        <taxon>Viruses</taxon>
        <taxon>Duplodnaviria</taxon>
        <taxon>Heunggongvirae</taxon>
        <taxon>Peploviricota</taxon>
        <taxon>Herviviricetes</taxon>
        <taxon>Herpesvirales</taxon>
        <taxon>Orthoherpesviridae</taxon>
        <taxon>Alphaherpesvirinae</taxon>
        <taxon>Mardivirus</taxon>
        <taxon>Mardivirus gallidalpha2</taxon>
    </lineage>
</organism>
<evidence type="ECO:0000313" key="1">
    <source>
        <dbReference type="EMBL" id="AEZ51728.1"/>
    </source>
</evidence>
<reference evidence="1 2" key="1">
    <citation type="journal article" date="2012" name="Virus Genes">
        <title>Genome sequence determination and analysis of a Chinese virulent strain, LMS, of Gallid herpesvirus type 2.</title>
        <authorList>
            <person name="Cheng Y."/>
            <person name="Cong F."/>
            <person name="Zhang Y.P."/>
            <person name="Li Z.J."/>
            <person name="Xu N.N."/>
            <person name="Hou G.Y."/>
            <person name="Liu C.J."/>
        </authorList>
    </citation>
    <scope>NUCLEOTIDE SEQUENCE [LARGE SCALE GENOMIC DNA]</scope>
    <source>
        <strain evidence="1">LMS</strain>
    </source>
</reference>
<dbReference type="Proteomes" id="UP000133397">
    <property type="component" value="Segment"/>
</dbReference>
<gene>
    <name evidence="1" type="ORF">MDV072.6</name>
</gene>
<dbReference type="EMBL" id="JQ314003">
    <property type="protein sequence ID" value="AEZ51728.1"/>
    <property type="molecule type" value="Genomic_DNA"/>
</dbReference>
<name>H6WV05_9ALPH</name>
<evidence type="ECO:0000313" key="2">
    <source>
        <dbReference type="Proteomes" id="UP000133397"/>
    </source>
</evidence>
<sequence length="99" mass="10984">MTTSEWYVHIYCITYVNYVSVIIVTRVAEITVKKSINNVAIAHPSCRMIKRKSTSAQLSELLTLCIGDRESYEGGGLIVSSYVGNSAELLYLVTDSNCK</sequence>
<accession>H6WV05</accession>
<proteinExistence type="predicted"/>